<proteinExistence type="predicted"/>
<dbReference type="RefSeq" id="XP_018074408.1">
    <property type="nucleotide sequence ID" value="XM_018214585.1"/>
</dbReference>
<keyword evidence="2" id="KW-1185">Reference proteome</keyword>
<name>A0A194XIR5_MOLSC</name>
<dbReference type="KEGG" id="psco:LY89DRAFT_682856"/>
<protein>
    <submittedName>
        <fullName evidence="1">Uncharacterized protein</fullName>
    </submittedName>
</protein>
<gene>
    <name evidence="1" type="ORF">LY89DRAFT_682856</name>
</gene>
<reference evidence="1 2" key="1">
    <citation type="submission" date="2015-10" db="EMBL/GenBank/DDBJ databases">
        <title>Full genome of DAOMC 229536 Phialocephala scopiformis, a fungal endophyte of spruce producing the potent anti-insectan compound rugulosin.</title>
        <authorList>
            <consortium name="DOE Joint Genome Institute"/>
            <person name="Walker A.K."/>
            <person name="Frasz S.L."/>
            <person name="Seifert K.A."/>
            <person name="Miller J.D."/>
            <person name="Mondo S.J."/>
            <person name="Labutti K."/>
            <person name="Lipzen A."/>
            <person name="Dockter R."/>
            <person name="Kennedy M."/>
            <person name="Grigoriev I.V."/>
            <person name="Spatafora J.W."/>
        </authorList>
    </citation>
    <scope>NUCLEOTIDE SEQUENCE [LARGE SCALE GENOMIC DNA]</scope>
    <source>
        <strain evidence="1 2">CBS 120377</strain>
    </source>
</reference>
<evidence type="ECO:0000313" key="2">
    <source>
        <dbReference type="Proteomes" id="UP000070700"/>
    </source>
</evidence>
<dbReference type="Proteomes" id="UP000070700">
    <property type="component" value="Unassembled WGS sequence"/>
</dbReference>
<dbReference type="GeneID" id="28824311"/>
<evidence type="ECO:0000313" key="1">
    <source>
        <dbReference type="EMBL" id="KUJ20053.1"/>
    </source>
</evidence>
<dbReference type="EMBL" id="KQ947410">
    <property type="protein sequence ID" value="KUJ20053.1"/>
    <property type="molecule type" value="Genomic_DNA"/>
</dbReference>
<dbReference type="AlphaFoldDB" id="A0A194XIR5"/>
<accession>A0A194XIR5</accession>
<organism evidence="1 2">
    <name type="scientific">Mollisia scopiformis</name>
    <name type="common">Conifer needle endophyte fungus</name>
    <name type="synonym">Phialocephala scopiformis</name>
    <dbReference type="NCBI Taxonomy" id="149040"/>
    <lineage>
        <taxon>Eukaryota</taxon>
        <taxon>Fungi</taxon>
        <taxon>Dikarya</taxon>
        <taxon>Ascomycota</taxon>
        <taxon>Pezizomycotina</taxon>
        <taxon>Leotiomycetes</taxon>
        <taxon>Helotiales</taxon>
        <taxon>Mollisiaceae</taxon>
        <taxon>Mollisia</taxon>
    </lineage>
</organism>
<sequence length="161" mass="18151">MKQKVAFCVLPSSRCSNVRRGCIQSRCDHIKTISPLKSRRFTDTNLNLGPQHPTPPTSSSLNLFLIRKNLKLLWLFPRTKLHTPRPHNSILRSPRLWTLRHKPNCHSLAHILLSPSSPLLSPPKTQEVQNKPCINVKFPLPPPTSVKFALTVSSAHAINPL</sequence>
<dbReference type="InParanoid" id="A0A194XIR5"/>